<evidence type="ECO:0000313" key="2">
    <source>
        <dbReference type="EMBL" id="CAB5323315.1"/>
    </source>
</evidence>
<evidence type="ECO:0000313" key="3">
    <source>
        <dbReference type="Proteomes" id="UP000684084"/>
    </source>
</evidence>
<feature type="region of interest" description="Disordered" evidence="1">
    <location>
        <begin position="246"/>
        <end position="265"/>
    </location>
</feature>
<accession>A0A915YS57</accession>
<comment type="caution">
    <text evidence="2">The sequence shown here is derived from an EMBL/GenBank/DDBJ whole genome shotgun (WGS) entry which is preliminary data.</text>
</comment>
<dbReference type="OrthoDB" id="2427368at2759"/>
<name>A0A915YS57_9GLOM</name>
<gene>
    <name evidence="2" type="ORF">CHRIB12_LOCUS2376</name>
</gene>
<proteinExistence type="predicted"/>
<feature type="compositionally biased region" description="Basic and acidic residues" evidence="1">
    <location>
        <begin position="254"/>
        <end position="264"/>
    </location>
</feature>
<dbReference type="AlphaFoldDB" id="A0A915YS57"/>
<organism evidence="2 3">
    <name type="scientific">Rhizophagus irregularis</name>
    <dbReference type="NCBI Taxonomy" id="588596"/>
    <lineage>
        <taxon>Eukaryota</taxon>
        <taxon>Fungi</taxon>
        <taxon>Fungi incertae sedis</taxon>
        <taxon>Mucoromycota</taxon>
        <taxon>Glomeromycotina</taxon>
        <taxon>Glomeromycetes</taxon>
        <taxon>Glomerales</taxon>
        <taxon>Glomeraceae</taxon>
        <taxon>Rhizophagus</taxon>
    </lineage>
</organism>
<dbReference type="Proteomes" id="UP000684084">
    <property type="component" value="Unassembled WGS sequence"/>
</dbReference>
<evidence type="ECO:0000256" key="1">
    <source>
        <dbReference type="SAM" id="MobiDB-lite"/>
    </source>
</evidence>
<dbReference type="VEuPathDB" id="FungiDB:RhiirFUN_005540"/>
<sequence length="303" mass="34967">MSEIVDLTLDENVFGDSFIEINDNLSENSDFDDEPEDSCLKILYNGQSFTSFELLEQCLNRYSTQLGFETKIVRAEKEEDPTQNRDKKSACIECNFTLNASYRKRPNLEGLILMNEMQESSIRIIQNEEELLSTETFQALENICGQNVYAPPVKDSKKAFYGYGLGLCKKAINLAIINNSGEIFEDLLQRFIEQQKLVLSTRNENLDDIEQDTNQEINTFMISNPLQHKRKGHSSNKRYLSAIENNTMKYSKSNHHDEPAEGSKKRNKRQCSLCKSWYHNSRNCPLKNKPNLEDKTCNDKENV</sequence>
<reference evidence="2" key="1">
    <citation type="submission" date="2020-05" db="EMBL/GenBank/DDBJ databases">
        <authorList>
            <person name="Rincon C."/>
            <person name="Sanders R I."/>
            <person name="Robbins C."/>
            <person name="Chaturvedi A."/>
        </authorList>
    </citation>
    <scope>NUCLEOTIDE SEQUENCE</scope>
    <source>
        <strain evidence="2">CHB12</strain>
    </source>
</reference>
<dbReference type="EMBL" id="CAGKOT010000003">
    <property type="protein sequence ID" value="CAB5323315.1"/>
    <property type="molecule type" value="Genomic_DNA"/>
</dbReference>
<protein>
    <submittedName>
        <fullName evidence="2">Uncharacterized protein</fullName>
    </submittedName>
</protein>